<keyword evidence="2" id="KW-0732">Signal</keyword>
<organism evidence="3 4">
    <name type="scientific">Orchesella dallaii</name>
    <dbReference type="NCBI Taxonomy" id="48710"/>
    <lineage>
        <taxon>Eukaryota</taxon>
        <taxon>Metazoa</taxon>
        <taxon>Ecdysozoa</taxon>
        <taxon>Arthropoda</taxon>
        <taxon>Hexapoda</taxon>
        <taxon>Collembola</taxon>
        <taxon>Entomobryomorpha</taxon>
        <taxon>Entomobryoidea</taxon>
        <taxon>Orchesellidae</taxon>
        <taxon>Orchesellinae</taxon>
        <taxon>Orchesella</taxon>
    </lineage>
</organism>
<feature type="region of interest" description="Disordered" evidence="1">
    <location>
        <begin position="155"/>
        <end position="176"/>
    </location>
</feature>
<accession>A0ABP1Q6B4</accession>
<feature type="compositionally biased region" description="Acidic residues" evidence="1">
    <location>
        <begin position="305"/>
        <end position="325"/>
    </location>
</feature>
<name>A0ABP1Q6B4_9HEXA</name>
<evidence type="ECO:0000313" key="3">
    <source>
        <dbReference type="EMBL" id="CAL8091054.1"/>
    </source>
</evidence>
<sequence>MKWILNYNLELLLIPALLGLALVDCSKNETEIEGIQSDLKNNSTIEGNSTSEIVESSRNSRQLWSFVKKVIKTSLDQPNNNGNGNPVSGAMGGALSSLFSSGIANAISSASSTASNLNQNPYLHQPQQQQQLNHLQHTNPNDYMHYLLLNSQAQQHTSLPHYHQQQQHHNNQQMDASTSNLIQKYQEQMTSSTNNQETVSTTGNQILSKLALGSMLEDFDLENVANFLSFGTFERMVEKVNRFDKLKCIPRLLCQMVAKRHEDAKKSEATSTTTTTKRPGKKAKKRRSDDDEVVGKEKKSKKESDEESAEDDDDDDDNDDDESEEERVVIKPGGGSGRSGRFLKVDGADTALEQFVKFLELMQLKDWSLYPYLQGAYQGSQVGRTEDCAHRFASCPFSDEQLVYYFNNYNGGFFQSI</sequence>
<feature type="compositionally biased region" description="Low complexity" evidence="1">
    <location>
        <begin position="163"/>
        <end position="173"/>
    </location>
</feature>
<evidence type="ECO:0000313" key="4">
    <source>
        <dbReference type="Proteomes" id="UP001642540"/>
    </source>
</evidence>
<evidence type="ECO:0000256" key="2">
    <source>
        <dbReference type="SAM" id="SignalP"/>
    </source>
</evidence>
<evidence type="ECO:0000256" key="1">
    <source>
        <dbReference type="SAM" id="MobiDB-lite"/>
    </source>
</evidence>
<gene>
    <name evidence="3" type="ORF">ODALV1_LOCUS7813</name>
</gene>
<dbReference type="Proteomes" id="UP001642540">
    <property type="component" value="Unassembled WGS sequence"/>
</dbReference>
<comment type="caution">
    <text evidence="3">The sequence shown here is derived from an EMBL/GenBank/DDBJ whole genome shotgun (WGS) entry which is preliminary data.</text>
</comment>
<reference evidence="3 4" key="1">
    <citation type="submission" date="2024-08" db="EMBL/GenBank/DDBJ databases">
        <authorList>
            <person name="Cucini C."/>
            <person name="Frati F."/>
        </authorList>
    </citation>
    <scope>NUCLEOTIDE SEQUENCE [LARGE SCALE GENOMIC DNA]</scope>
</reference>
<feature type="chain" id="PRO_5046812262" evidence="2">
    <location>
        <begin position="26"/>
        <end position="417"/>
    </location>
</feature>
<feature type="signal peptide" evidence="2">
    <location>
        <begin position="1"/>
        <end position="25"/>
    </location>
</feature>
<proteinExistence type="predicted"/>
<feature type="region of interest" description="Disordered" evidence="1">
    <location>
        <begin position="260"/>
        <end position="335"/>
    </location>
</feature>
<keyword evidence="4" id="KW-1185">Reference proteome</keyword>
<protein>
    <submittedName>
        <fullName evidence="3">Uncharacterized protein</fullName>
    </submittedName>
</protein>
<feature type="compositionally biased region" description="Basic and acidic residues" evidence="1">
    <location>
        <begin position="287"/>
        <end position="304"/>
    </location>
</feature>
<dbReference type="EMBL" id="CAXLJM020000024">
    <property type="protein sequence ID" value="CAL8091054.1"/>
    <property type="molecule type" value="Genomic_DNA"/>
</dbReference>